<dbReference type="GO" id="GO:0003995">
    <property type="term" value="F:acyl-CoA dehydrogenase activity"/>
    <property type="evidence" value="ECO:0007669"/>
    <property type="project" value="TreeGrafter"/>
</dbReference>
<dbReference type="InterPro" id="IPR009100">
    <property type="entry name" value="AcylCoA_DH/oxidase_NM_dom_sf"/>
</dbReference>
<dbReference type="Pfam" id="PF00441">
    <property type="entry name" value="Acyl-CoA_dh_1"/>
    <property type="match status" value="1"/>
</dbReference>
<name>A0A938Y463_9ACTN</name>
<evidence type="ECO:0000256" key="1">
    <source>
        <dbReference type="ARBA" id="ARBA00001974"/>
    </source>
</evidence>
<comment type="similarity">
    <text evidence="2">Belongs to the acyl-CoA dehydrogenase family.</text>
</comment>
<organism evidence="8 9">
    <name type="scientific">Nocardioides faecalis</name>
    <dbReference type="NCBI Taxonomy" id="2803858"/>
    <lineage>
        <taxon>Bacteria</taxon>
        <taxon>Bacillati</taxon>
        <taxon>Actinomycetota</taxon>
        <taxon>Actinomycetes</taxon>
        <taxon>Propionibacteriales</taxon>
        <taxon>Nocardioidaceae</taxon>
        <taxon>Nocardioides</taxon>
    </lineage>
</organism>
<evidence type="ECO:0000313" key="8">
    <source>
        <dbReference type="EMBL" id="MBM9458930.1"/>
    </source>
</evidence>
<dbReference type="SUPFAM" id="SSF56645">
    <property type="entry name" value="Acyl-CoA dehydrogenase NM domain-like"/>
    <property type="match status" value="1"/>
</dbReference>
<gene>
    <name evidence="8" type="ORF">JK386_03375</name>
</gene>
<dbReference type="SUPFAM" id="SSF47203">
    <property type="entry name" value="Acyl-CoA dehydrogenase C-terminal domain-like"/>
    <property type="match status" value="1"/>
</dbReference>
<keyword evidence="9" id="KW-1185">Reference proteome</keyword>
<dbReference type="PANTHER" id="PTHR43884">
    <property type="entry name" value="ACYL-COA DEHYDROGENASE"/>
    <property type="match status" value="1"/>
</dbReference>
<dbReference type="InterPro" id="IPR036250">
    <property type="entry name" value="AcylCo_DH-like_C"/>
</dbReference>
<comment type="caution">
    <text evidence="8">The sequence shown here is derived from an EMBL/GenBank/DDBJ whole genome shotgun (WGS) entry which is preliminary data.</text>
</comment>
<dbReference type="CDD" id="cd00567">
    <property type="entry name" value="ACAD"/>
    <property type="match status" value="1"/>
</dbReference>
<keyword evidence="3" id="KW-0285">Flavoprotein</keyword>
<feature type="domain" description="Acyl-CoA dehydrogenase/oxidase C-terminal" evidence="6">
    <location>
        <begin position="230"/>
        <end position="356"/>
    </location>
</feature>
<feature type="domain" description="Acyl-CoA dehydrogenase/oxidase N-terminal" evidence="7">
    <location>
        <begin position="6"/>
        <end position="116"/>
    </location>
</feature>
<sequence length="363" mass="37671">MDFLFTPEQDEAADLAANILGDRTGNDRLKAVEAAGDRFDAELWTELGGAGLLSLHLPETYGGAGLGLIELARVLVEVGRRVAPVPLAVHGPAALLLAEHGTPEQQQAWLPGAADGSVLLAAAVAEERAHLPAEPTVRASADGTLSGTKTLVRAGMRADAFVVTATGADGAGVYLVPADADGLERVAQHTSDGDVAALVTFADTPATRIGTAGENAETAERLGQLLVTAAAAEQLGVSEGALRLTAGYARTREQFGRPIGTFQAVSQRLADGFIDVLGQRLTLWQAVWRLAEGLPAATEVATAKLWAADAGHRIAHTTVHVHGGVGIDLDGEAHRYFTSGKRFEQLFGGATEQALAIGRSFAS</sequence>
<dbReference type="Gene3D" id="2.40.110.10">
    <property type="entry name" value="Butyryl-CoA Dehydrogenase, subunit A, domain 2"/>
    <property type="match status" value="1"/>
</dbReference>
<dbReference type="RefSeq" id="WP_205290238.1">
    <property type="nucleotide sequence ID" value="NZ_CP074406.1"/>
</dbReference>
<reference evidence="8" key="1">
    <citation type="submission" date="2021-01" db="EMBL/GenBank/DDBJ databases">
        <title>Novel species in genus Nocardioides.</title>
        <authorList>
            <person name="Zhang G."/>
        </authorList>
    </citation>
    <scope>NUCLEOTIDE SEQUENCE</scope>
    <source>
        <strain evidence="8">Zg-536</strain>
    </source>
</reference>
<keyword evidence="4" id="KW-0274">FAD</keyword>
<evidence type="ECO:0000256" key="4">
    <source>
        <dbReference type="ARBA" id="ARBA00022827"/>
    </source>
</evidence>
<dbReference type="EMBL" id="JAERTX010000003">
    <property type="protein sequence ID" value="MBM9458930.1"/>
    <property type="molecule type" value="Genomic_DNA"/>
</dbReference>
<dbReference type="Gene3D" id="1.10.540.10">
    <property type="entry name" value="Acyl-CoA dehydrogenase/oxidase, N-terminal domain"/>
    <property type="match status" value="1"/>
</dbReference>
<protein>
    <submittedName>
        <fullName evidence="8">Acyl-CoA/acyl-ACP dehydrogenase</fullName>
    </submittedName>
</protein>
<evidence type="ECO:0000256" key="3">
    <source>
        <dbReference type="ARBA" id="ARBA00022630"/>
    </source>
</evidence>
<evidence type="ECO:0000259" key="7">
    <source>
        <dbReference type="Pfam" id="PF02771"/>
    </source>
</evidence>
<evidence type="ECO:0000259" key="6">
    <source>
        <dbReference type="Pfam" id="PF00441"/>
    </source>
</evidence>
<evidence type="ECO:0000313" key="9">
    <source>
        <dbReference type="Proteomes" id="UP000663791"/>
    </source>
</evidence>
<dbReference type="Pfam" id="PF02771">
    <property type="entry name" value="Acyl-CoA_dh_N"/>
    <property type="match status" value="1"/>
</dbReference>
<evidence type="ECO:0000256" key="5">
    <source>
        <dbReference type="ARBA" id="ARBA00023002"/>
    </source>
</evidence>
<comment type="cofactor">
    <cofactor evidence="1">
        <name>FAD</name>
        <dbReference type="ChEBI" id="CHEBI:57692"/>
    </cofactor>
</comment>
<evidence type="ECO:0000256" key="2">
    <source>
        <dbReference type="ARBA" id="ARBA00009347"/>
    </source>
</evidence>
<proteinExistence type="inferred from homology"/>
<dbReference type="GO" id="GO:0050660">
    <property type="term" value="F:flavin adenine dinucleotide binding"/>
    <property type="evidence" value="ECO:0007669"/>
    <property type="project" value="InterPro"/>
</dbReference>
<dbReference type="Proteomes" id="UP000663791">
    <property type="component" value="Unassembled WGS sequence"/>
</dbReference>
<dbReference type="PANTHER" id="PTHR43884:SF20">
    <property type="entry name" value="ACYL-COA DEHYDROGENASE FADE28"/>
    <property type="match status" value="1"/>
</dbReference>
<dbReference type="InterPro" id="IPR037069">
    <property type="entry name" value="AcylCoA_DH/ox_N_sf"/>
</dbReference>
<dbReference type="InterPro" id="IPR046373">
    <property type="entry name" value="Acyl-CoA_Oxase/DH_mid-dom_sf"/>
</dbReference>
<accession>A0A938Y463</accession>
<dbReference type="InterPro" id="IPR009075">
    <property type="entry name" value="AcylCo_DH/oxidase_C"/>
</dbReference>
<dbReference type="InterPro" id="IPR013786">
    <property type="entry name" value="AcylCoA_DH/ox_N"/>
</dbReference>
<keyword evidence="5" id="KW-0560">Oxidoreductase</keyword>
<dbReference type="Gene3D" id="1.20.140.10">
    <property type="entry name" value="Butyryl-CoA Dehydrogenase, subunit A, domain 3"/>
    <property type="match status" value="1"/>
</dbReference>
<dbReference type="AlphaFoldDB" id="A0A938Y463"/>